<sequence length="692" mass="76294">MGEDTTVRLMDRFVLRGTGFPVDMLDRLRSPRTAGATAELLAARAALDVLAADVDRTMAATGRTAKDTGDQATVTAVRRIRKAIAARRPVDGAPPEWAAACTRVAAAEATVAAVYQEELHRGRAVLRELFRRDDVQEALWLSNPDMADAHWPSYLKHWRPDQRDSRIKRLERILYTYLQRFATKNDTTSFFGPLNYGAFLKNTPPELRISSQRIRARRGFFAFWAAEAIAGHHLDPSSLTPLDDIGSPRADGLRRMVEEFATAPLARRRELLAAAETEYGRITGDAVRRGGDGKMFRDRALIYEECLGDVERLHLTEVDQDRIATALTPVARLCAEYSRRRTNDLRAAGNAVLSTLSPNGAPVPFPRFAAAWQRRHPDAPPTPSADRLITDLTALVSMRRTGAEARLTDADVAALCVTPGDPVVMSPDLMLAADGFDALAKGDYRIVVGEIHHGVQPTGWMLTFADDPDGWRQATEAMLPQPGTVQPANLVLGRRMKVAPPRFPGPSVPARDGLSHLVVLPGPELRAPGADRPLRFHPPSHGVGHRYGVFACFSYPLADLPRVRTGENTPRIVAGDVVVQRRRWAIPADRLPSGSSHHLFVACAAFRAEHRLPERVFVRSASEPKPVFVDFSSVFSLEVLAQLGADATRQNLAELLFEEVLPDMEELWLRRGDGRYCTELRTVCTVPGDGVA</sequence>
<organism evidence="2 3">
    <name type="scientific">Actinoplanes flavus</name>
    <dbReference type="NCBI Taxonomy" id="2820290"/>
    <lineage>
        <taxon>Bacteria</taxon>
        <taxon>Bacillati</taxon>
        <taxon>Actinomycetota</taxon>
        <taxon>Actinomycetes</taxon>
        <taxon>Micromonosporales</taxon>
        <taxon>Micromonosporaceae</taxon>
        <taxon>Actinoplanes</taxon>
    </lineage>
</organism>
<evidence type="ECO:0000259" key="1">
    <source>
        <dbReference type="Pfam" id="PF04738"/>
    </source>
</evidence>
<dbReference type="Proteomes" id="UP000679690">
    <property type="component" value="Unassembled WGS sequence"/>
</dbReference>
<accession>A0ABS3UH73</accession>
<keyword evidence="3" id="KW-1185">Reference proteome</keyword>
<dbReference type="Pfam" id="PF04738">
    <property type="entry name" value="Lant_dehydr_N"/>
    <property type="match status" value="1"/>
</dbReference>
<feature type="domain" description="Lantibiotic dehydratase N-terminal" evidence="1">
    <location>
        <begin position="569"/>
        <end position="640"/>
    </location>
</feature>
<proteinExistence type="predicted"/>
<gene>
    <name evidence="2" type="ORF">J5X75_11310</name>
</gene>
<protein>
    <submittedName>
        <fullName evidence="2">Lantibiotic dehydratase</fullName>
    </submittedName>
</protein>
<evidence type="ECO:0000313" key="3">
    <source>
        <dbReference type="Proteomes" id="UP000679690"/>
    </source>
</evidence>
<evidence type="ECO:0000313" key="2">
    <source>
        <dbReference type="EMBL" id="MBO3738111.1"/>
    </source>
</evidence>
<dbReference type="InterPro" id="IPR006827">
    <property type="entry name" value="Lant_deHydtase_N"/>
</dbReference>
<dbReference type="RefSeq" id="WP_208467299.1">
    <property type="nucleotide sequence ID" value="NZ_JAGFNS010000006.1"/>
</dbReference>
<name>A0ABS3UH73_9ACTN</name>
<dbReference type="EMBL" id="JAGFNS010000006">
    <property type="protein sequence ID" value="MBO3738111.1"/>
    <property type="molecule type" value="Genomic_DNA"/>
</dbReference>
<comment type="caution">
    <text evidence="2">The sequence shown here is derived from an EMBL/GenBank/DDBJ whole genome shotgun (WGS) entry which is preliminary data.</text>
</comment>
<reference evidence="2 3" key="1">
    <citation type="submission" date="2021-03" db="EMBL/GenBank/DDBJ databases">
        <title>Actinoplanes flavus sp. nov., a novel actinomycete isolated from Coconut Palm rhizosphere soil.</title>
        <authorList>
            <person name="Luo X."/>
        </authorList>
    </citation>
    <scope>NUCLEOTIDE SEQUENCE [LARGE SCALE GENOMIC DNA]</scope>
    <source>
        <strain evidence="2 3">NEAU-H7</strain>
    </source>
</reference>